<feature type="compositionally biased region" description="Low complexity" evidence="1">
    <location>
        <begin position="78"/>
        <end position="94"/>
    </location>
</feature>
<sequence length="409" mass="45932">MHLILRPPMSISTFTQPFALCRSKCNNSSSFYNNSKPGFSNWRLLPANRTVWWSASPEQPPSNFTTNFWRSTQPLENPSSSIPSSPKTTRFSTGTTITTPRVWSTNLPQFCNTPKCPSRIQPNDTNGIWQQSKDTWRTQPGSTIHSPMRSSRMENTTQLRSNICSVSSTLYASQRPTTLPGSVGCGRTFTSTSSVSSMATTRRNPFSLWNHWQPRRQPLIWFGRHTRNTNPQRTRPRNLTTRPAKTNPDHTTNPRISSRTNSNPRTSQDTNQTVANRATSRMEASLGASLGTGLAADKARGNQTRETTERSRISRGSTSPLQGGMEGDDGLNMGQQHHQVGLQYYLRPTSTTTPTPIARSVQFAGGTDSHRLRGPFFITEKGYRRMQRHGILQSYIYNPKENRRPTPGI</sequence>
<feature type="region of interest" description="Disordered" evidence="1">
    <location>
        <begin position="75"/>
        <end position="94"/>
    </location>
</feature>
<protein>
    <submittedName>
        <fullName evidence="2">Uncharacterized protein</fullName>
    </submittedName>
</protein>
<proteinExistence type="predicted"/>
<dbReference type="Proteomes" id="UP000078512">
    <property type="component" value="Unassembled WGS sequence"/>
</dbReference>
<accession>A0A197JAP7</accession>
<feature type="compositionally biased region" description="Polar residues" evidence="1">
    <location>
        <begin position="249"/>
        <end position="277"/>
    </location>
</feature>
<feature type="compositionally biased region" description="Low complexity" evidence="1">
    <location>
        <begin position="228"/>
        <end position="243"/>
    </location>
</feature>
<feature type="region of interest" description="Disordered" evidence="1">
    <location>
        <begin position="221"/>
        <end position="277"/>
    </location>
</feature>
<dbReference type="OrthoDB" id="2426107at2759"/>
<reference evidence="2 3" key="1">
    <citation type="submission" date="2016-05" db="EMBL/GenBank/DDBJ databases">
        <title>Genome sequencing reveals origins of a unique bacterial endosymbiosis in the earliest lineages of terrestrial Fungi.</title>
        <authorList>
            <consortium name="DOE Joint Genome Institute"/>
            <person name="Uehling J."/>
            <person name="Gryganskyi A."/>
            <person name="Hameed K."/>
            <person name="Tschaplinski T."/>
            <person name="Misztal P."/>
            <person name="Wu S."/>
            <person name="Desiro A."/>
            <person name="Vande Pol N."/>
            <person name="Du Z.-Y."/>
            <person name="Zienkiewicz A."/>
            <person name="Zienkiewicz K."/>
            <person name="Morin E."/>
            <person name="Tisserant E."/>
            <person name="Splivallo R."/>
            <person name="Hainaut M."/>
            <person name="Henrissat B."/>
            <person name="Ohm R."/>
            <person name="Kuo A."/>
            <person name="Yan J."/>
            <person name="Lipzen A."/>
            <person name="Nolan M."/>
            <person name="Labutti K."/>
            <person name="Barry K."/>
            <person name="Goldstein A."/>
            <person name="Labbe J."/>
            <person name="Schadt C."/>
            <person name="Tuskan G."/>
            <person name="Grigoriev I."/>
            <person name="Martin F."/>
            <person name="Vilgalys R."/>
            <person name="Bonito G."/>
        </authorList>
    </citation>
    <scope>NUCLEOTIDE SEQUENCE [LARGE SCALE GENOMIC DNA]</scope>
    <source>
        <strain evidence="2 3">AG-77</strain>
    </source>
</reference>
<organism evidence="2 3">
    <name type="scientific">Linnemannia elongata AG-77</name>
    <dbReference type="NCBI Taxonomy" id="1314771"/>
    <lineage>
        <taxon>Eukaryota</taxon>
        <taxon>Fungi</taxon>
        <taxon>Fungi incertae sedis</taxon>
        <taxon>Mucoromycota</taxon>
        <taxon>Mortierellomycotina</taxon>
        <taxon>Mortierellomycetes</taxon>
        <taxon>Mortierellales</taxon>
        <taxon>Mortierellaceae</taxon>
        <taxon>Linnemannia</taxon>
    </lineage>
</organism>
<evidence type="ECO:0000313" key="2">
    <source>
        <dbReference type="EMBL" id="OAQ22180.1"/>
    </source>
</evidence>
<keyword evidence="3" id="KW-1185">Reference proteome</keyword>
<dbReference type="EMBL" id="KV442207">
    <property type="protein sequence ID" value="OAQ22180.1"/>
    <property type="molecule type" value="Genomic_DNA"/>
</dbReference>
<evidence type="ECO:0000256" key="1">
    <source>
        <dbReference type="SAM" id="MobiDB-lite"/>
    </source>
</evidence>
<gene>
    <name evidence="2" type="ORF">K457DRAFT_1911823</name>
</gene>
<name>A0A197JAP7_9FUNG</name>
<evidence type="ECO:0000313" key="3">
    <source>
        <dbReference type="Proteomes" id="UP000078512"/>
    </source>
</evidence>
<feature type="region of interest" description="Disordered" evidence="1">
    <location>
        <begin position="290"/>
        <end position="331"/>
    </location>
</feature>
<feature type="non-terminal residue" evidence="2">
    <location>
        <position position="409"/>
    </location>
</feature>
<dbReference type="AlphaFoldDB" id="A0A197JAP7"/>
<feature type="region of interest" description="Disordered" evidence="1">
    <location>
        <begin position="135"/>
        <end position="154"/>
    </location>
</feature>